<name>A0A1F2PCP5_9EURY</name>
<comment type="caution">
    <text evidence="2">The sequence shown here is derived from an EMBL/GenBank/DDBJ whole genome shotgun (WGS) entry which is preliminary data.</text>
</comment>
<dbReference type="PANTHER" id="PTHR30535:SF34">
    <property type="entry name" value="MOLYBDATE-BINDING PROTEIN MOLA"/>
    <property type="match status" value="1"/>
</dbReference>
<dbReference type="SUPFAM" id="SSF53807">
    <property type="entry name" value="Helical backbone' metal receptor"/>
    <property type="match status" value="1"/>
</dbReference>
<protein>
    <submittedName>
        <fullName evidence="2">Iron(III) ABC transporter, periplasmic binding protein</fullName>
    </submittedName>
</protein>
<sequence length="421" mass="46935">MNLNKIGSLAMATLIVLASVTLLSIVPVSASGDFTLGIYGNANQDDTIDMRDVTKIARMICWLEDEVELADAKYDGNINVLDIIQTELVILGREKELTVLDSADRTVTVKEPVERVVPLHMRHAGTVCVLGADDKVVGVDSTVISRGRLFPELSTLPSIGTVRVPDLEQILMLNPDLIITFTNFPDPASLEDKLPDTVSVIRMDLSRADDIPREMKMLGYILGRVSVADDYIAWYDGYVDAVKERVSAIPAEERVNVFMEREKKTGKDPLVRWAYASGTGYTDLCAVAGGINIAEDYIDYHGDVETEWVVDQNPDVIIGLSYKGGYEVDDDTAMREYYEEIIGLPGFENVTAVKDDRVHIISGDFSIGAQLPIGIVTVAKWFYPDKFEDLDPDEIHEEFLTEFMQIEYDLDEWGVFVYPDI</sequence>
<keyword evidence="3" id="KW-1185">Reference proteome</keyword>
<feature type="domain" description="Fe/B12 periplasmic-binding" evidence="1">
    <location>
        <begin position="115"/>
        <end position="390"/>
    </location>
</feature>
<dbReference type="SUPFAM" id="SSF63446">
    <property type="entry name" value="Type I dockerin domain"/>
    <property type="match status" value="1"/>
</dbReference>
<dbReference type="STRING" id="1838285.SCAL_000328"/>
<gene>
    <name evidence="2" type="ORF">SCAL_000328</name>
</gene>
<dbReference type="EMBL" id="LYOS01000001">
    <property type="protein sequence ID" value="OFV68652.1"/>
    <property type="molecule type" value="Genomic_DNA"/>
</dbReference>
<evidence type="ECO:0000313" key="2">
    <source>
        <dbReference type="EMBL" id="OFV68652.1"/>
    </source>
</evidence>
<dbReference type="Proteomes" id="UP000186940">
    <property type="component" value="Unassembled WGS sequence"/>
</dbReference>
<dbReference type="InterPro" id="IPR002491">
    <property type="entry name" value="ABC_transptr_periplasmic_BD"/>
</dbReference>
<dbReference type="AlphaFoldDB" id="A0A1F2PCP5"/>
<organism evidence="2 3">
    <name type="scientific">Candidatus Syntropharchaeum caldarium</name>
    <dbReference type="NCBI Taxonomy" id="1838285"/>
    <lineage>
        <taxon>Archaea</taxon>
        <taxon>Methanobacteriati</taxon>
        <taxon>Methanobacteriota</taxon>
        <taxon>Stenosarchaea group</taxon>
        <taxon>Methanomicrobia</taxon>
        <taxon>Methanosarcinales</taxon>
        <taxon>ANME-2 cluster</taxon>
        <taxon>Candidatus Syntropharchaeum</taxon>
    </lineage>
</organism>
<evidence type="ECO:0000259" key="1">
    <source>
        <dbReference type="PROSITE" id="PS50983"/>
    </source>
</evidence>
<dbReference type="PANTHER" id="PTHR30535">
    <property type="entry name" value="VITAMIN B12-BINDING PROTEIN"/>
    <property type="match status" value="1"/>
</dbReference>
<dbReference type="InterPro" id="IPR050902">
    <property type="entry name" value="ABC_Transporter_SBP"/>
</dbReference>
<dbReference type="Gene3D" id="3.40.50.1980">
    <property type="entry name" value="Nitrogenase molybdenum iron protein domain"/>
    <property type="match status" value="2"/>
</dbReference>
<proteinExistence type="predicted"/>
<dbReference type="GO" id="GO:0000272">
    <property type="term" value="P:polysaccharide catabolic process"/>
    <property type="evidence" value="ECO:0007669"/>
    <property type="project" value="InterPro"/>
</dbReference>
<reference evidence="2" key="1">
    <citation type="submission" date="2016-05" db="EMBL/GenBank/DDBJ databases">
        <title>Microbial consortia oxidize butane by reversing methanogenesis.</title>
        <authorList>
            <person name="Laso-Perez R."/>
            <person name="Richter M."/>
            <person name="Wegener G."/>
            <person name="Musat F."/>
        </authorList>
    </citation>
    <scope>NUCLEOTIDE SEQUENCE [LARGE SCALE GENOMIC DNA]</scope>
    <source>
        <strain evidence="2">BOX2</strain>
    </source>
</reference>
<evidence type="ECO:0000313" key="3">
    <source>
        <dbReference type="Proteomes" id="UP000186940"/>
    </source>
</evidence>
<dbReference type="Pfam" id="PF01497">
    <property type="entry name" value="Peripla_BP_2"/>
    <property type="match status" value="1"/>
</dbReference>
<dbReference type="PROSITE" id="PS50983">
    <property type="entry name" value="FE_B12_PBP"/>
    <property type="match status" value="1"/>
</dbReference>
<dbReference type="Gene3D" id="1.10.1330.10">
    <property type="entry name" value="Dockerin domain"/>
    <property type="match status" value="1"/>
</dbReference>
<accession>A0A1F2PCP5</accession>
<dbReference type="InterPro" id="IPR036439">
    <property type="entry name" value="Dockerin_dom_sf"/>
</dbReference>